<proteinExistence type="predicted"/>
<comment type="caution">
    <text evidence="2">The sequence shown here is derived from an EMBL/GenBank/DDBJ whole genome shotgun (WGS) entry which is preliminary data.</text>
</comment>
<protein>
    <submittedName>
        <fullName evidence="2">Uncharacterized protein</fullName>
    </submittedName>
</protein>
<evidence type="ECO:0000313" key="3">
    <source>
        <dbReference type="Proteomes" id="UP000835052"/>
    </source>
</evidence>
<keyword evidence="1" id="KW-0472">Membrane</keyword>
<name>A0A8S1HK69_9PELO</name>
<gene>
    <name evidence="2" type="ORF">CAUJ_LOCUS9559</name>
</gene>
<organism evidence="2 3">
    <name type="scientific">Caenorhabditis auriculariae</name>
    <dbReference type="NCBI Taxonomy" id="2777116"/>
    <lineage>
        <taxon>Eukaryota</taxon>
        <taxon>Metazoa</taxon>
        <taxon>Ecdysozoa</taxon>
        <taxon>Nematoda</taxon>
        <taxon>Chromadorea</taxon>
        <taxon>Rhabditida</taxon>
        <taxon>Rhabditina</taxon>
        <taxon>Rhabditomorpha</taxon>
        <taxon>Rhabditoidea</taxon>
        <taxon>Rhabditidae</taxon>
        <taxon>Peloderinae</taxon>
        <taxon>Caenorhabditis</taxon>
    </lineage>
</organism>
<evidence type="ECO:0000313" key="2">
    <source>
        <dbReference type="EMBL" id="CAD6193640.1"/>
    </source>
</evidence>
<sequence>MLFSELHPSKEKAYIAINKPYEGIKPMVTEIYTLTDPLNSNEETELMYLIAFWTSAITFAAAVILLLHVFKRNYRIDHRIFARNQNENNREYLSHLNRVSKTTGTEAVISPELEKSYEFLFKKWTNGENTADKLLQCFGYDFLDPALRPDFVDYINSRKVKFHQIDVCSKQELNNDDL</sequence>
<dbReference type="Proteomes" id="UP000835052">
    <property type="component" value="Unassembled WGS sequence"/>
</dbReference>
<evidence type="ECO:0000256" key="1">
    <source>
        <dbReference type="SAM" id="Phobius"/>
    </source>
</evidence>
<keyword evidence="1" id="KW-0812">Transmembrane</keyword>
<reference evidence="2" key="1">
    <citation type="submission" date="2020-10" db="EMBL/GenBank/DDBJ databases">
        <authorList>
            <person name="Kikuchi T."/>
        </authorList>
    </citation>
    <scope>NUCLEOTIDE SEQUENCE</scope>
    <source>
        <strain evidence="2">NKZ352</strain>
    </source>
</reference>
<accession>A0A8S1HK69</accession>
<keyword evidence="1" id="KW-1133">Transmembrane helix</keyword>
<feature type="transmembrane region" description="Helical" evidence="1">
    <location>
        <begin position="46"/>
        <end position="70"/>
    </location>
</feature>
<dbReference type="AlphaFoldDB" id="A0A8S1HK69"/>
<dbReference type="EMBL" id="CAJGYM010000037">
    <property type="protein sequence ID" value="CAD6193640.1"/>
    <property type="molecule type" value="Genomic_DNA"/>
</dbReference>
<keyword evidence="3" id="KW-1185">Reference proteome</keyword>